<name>A0A4R2NIZ5_RHOAD</name>
<comment type="caution">
    <text evidence="2">The sequence shown here is derived from an EMBL/GenBank/DDBJ whole genome shotgun (WGS) entry which is preliminary data.</text>
</comment>
<evidence type="ECO:0000313" key="2">
    <source>
        <dbReference type="EMBL" id="TCP21380.1"/>
    </source>
</evidence>
<dbReference type="EMBL" id="SLXL01000011">
    <property type="protein sequence ID" value="TCP21380.1"/>
    <property type="molecule type" value="Genomic_DNA"/>
</dbReference>
<feature type="transmembrane region" description="Helical" evidence="1">
    <location>
        <begin position="15"/>
        <end position="32"/>
    </location>
</feature>
<dbReference type="AlphaFoldDB" id="A0A4R2NIZ5"/>
<evidence type="ECO:0000313" key="3">
    <source>
        <dbReference type="Proteomes" id="UP000295733"/>
    </source>
</evidence>
<reference evidence="2 3" key="1">
    <citation type="submission" date="2019-03" db="EMBL/GenBank/DDBJ databases">
        <title>Genomic Encyclopedia of Type Strains, Phase IV (KMG-IV): sequencing the most valuable type-strain genomes for metagenomic binning, comparative biology and taxonomic classification.</title>
        <authorList>
            <person name="Goeker M."/>
        </authorList>
    </citation>
    <scope>NUCLEOTIDE SEQUENCE [LARGE SCALE GENOMIC DNA]</scope>
    <source>
        <strain evidence="2 3">DSM 2781</strain>
    </source>
</reference>
<keyword evidence="3" id="KW-1185">Reference proteome</keyword>
<protein>
    <submittedName>
        <fullName evidence="2">Uncharacterized protein</fullName>
    </submittedName>
</protein>
<keyword evidence="1" id="KW-0812">Transmembrane</keyword>
<dbReference type="Proteomes" id="UP000295733">
    <property type="component" value="Unassembled WGS sequence"/>
</dbReference>
<dbReference type="RefSeq" id="WP_132604784.1">
    <property type="nucleotide sequence ID" value="NZ_NRRP01000033.1"/>
</dbReference>
<sequence>MNMIRPEAMKAIKRMRELIGALAMALVGLWLFGVGGLFFKALGIGVVAGAGAVAFVGLQRMRFRTLDDGPGLVRVDEGQIAYYGPDQGGFVALSEVQEITLIFDAAGRRYWRLSQARMASVTIPVNAHGADDLYDVFVSLPGARTGAFLTALDRKAHEGEITLWRRAPRLALT</sequence>
<accession>A0A4R2NIZ5</accession>
<feature type="transmembrane region" description="Helical" evidence="1">
    <location>
        <begin position="38"/>
        <end position="58"/>
    </location>
</feature>
<keyword evidence="1" id="KW-0472">Membrane</keyword>
<evidence type="ECO:0000256" key="1">
    <source>
        <dbReference type="SAM" id="Phobius"/>
    </source>
</evidence>
<gene>
    <name evidence="2" type="ORF">EV656_11131</name>
</gene>
<proteinExistence type="predicted"/>
<organism evidence="2 3">
    <name type="scientific">Rhodovulum adriaticum</name>
    <name type="common">Rhodopseudomonas adriatica</name>
    <dbReference type="NCBI Taxonomy" id="35804"/>
    <lineage>
        <taxon>Bacteria</taxon>
        <taxon>Pseudomonadati</taxon>
        <taxon>Pseudomonadota</taxon>
        <taxon>Alphaproteobacteria</taxon>
        <taxon>Rhodobacterales</taxon>
        <taxon>Paracoccaceae</taxon>
        <taxon>Rhodovulum</taxon>
    </lineage>
</organism>
<keyword evidence="1" id="KW-1133">Transmembrane helix</keyword>
<dbReference type="OrthoDB" id="7851333at2"/>